<dbReference type="AlphaFoldDB" id="A0A1Y2EDM5"/>
<reference evidence="2 3" key="1">
    <citation type="submission" date="2016-07" db="EMBL/GenBank/DDBJ databases">
        <title>Pervasive Adenine N6-methylation of Active Genes in Fungi.</title>
        <authorList>
            <consortium name="DOE Joint Genome Institute"/>
            <person name="Mondo S.J."/>
            <person name="Dannebaum R.O."/>
            <person name="Kuo R.C."/>
            <person name="Labutti K."/>
            <person name="Haridas S."/>
            <person name="Kuo A."/>
            <person name="Salamov A."/>
            <person name="Ahrendt S.R."/>
            <person name="Lipzen A."/>
            <person name="Sullivan W."/>
            <person name="Andreopoulos W.B."/>
            <person name="Clum A."/>
            <person name="Lindquist E."/>
            <person name="Daum C."/>
            <person name="Ramamoorthy G.K."/>
            <person name="Gryganskyi A."/>
            <person name="Culley D."/>
            <person name="Magnuson J.K."/>
            <person name="James T.Y."/>
            <person name="O'Malley M.A."/>
            <person name="Stajich J.E."/>
            <person name="Spatafora J.W."/>
            <person name="Visel A."/>
            <person name="Grigoriev I.V."/>
        </authorList>
    </citation>
    <scope>NUCLEOTIDE SEQUENCE [LARGE SCALE GENOMIC DNA]</scope>
    <source>
        <strain evidence="2 3">CBS 129021</strain>
    </source>
</reference>
<keyword evidence="1" id="KW-0472">Membrane</keyword>
<dbReference type="RefSeq" id="XP_040719628.1">
    <property type="nucleotide sequence ID" value="XM_040859343.1"/>
</dbReference>
<accession>A0A1Y2EDM5</accession>
<proteinExistence type="predicted"/>
<organism evidence="2 3">
    <name type="scientific">Pseudomassariella vexata</name>
    <dbReference type="NCBI Taxonomy" id="1141098"/>
    <lineage>
        <taxon>Eukaryota</taxon>
        <taxon>Fungi</taxon>
        <taxon>Dikarya</taxon>
        <taxon>Ascomycota</taxon>
        <taxon>Pezizomycotina</taxon>
        <taxon>Sordariomycetes</taxon>
        <taxon>Xylariomycetidae</taxon>
        <taxon>Amphisphaeriales</taxon>
        <taxon>Pseudomassariaceae</taxon>
        <taxon>Pseudomassariella</taxon>
    </lineage>
</organism>
<dbReference type="EMBL" id="MCFJ01000002">
    <property type="protein sequence ID" value="ORY69678.1"/>
    <property type="molecule type" value="Genomic_DNA"/>
</dbReference>
<keyword evidence="1" id="KW-1133">Transmembrane helix</keyword>
<gene>
    <name evidence="2" type="ORF">BCR38DRAFT_419776</name>
</gene>
<protein>
    <submittedName>
        <fullName evidence="2">Uncharacterized protein</fullName>
    </submittedName>
</protein>
<feature type="transmembrane region" description="Helical" evidence="1">
    <location>
        <begin position="30"/>
        <end position="51"/>
    </location>
</feature>
<keyword evidence="3" id="KW-1185">Reference proteome</keyword>
<evidence type="ECO:0000256" key="1">
    <source>
        <dbReference type="SAM" id="Phobius"/>
    </source>
</evidence>
<comment type="caution">
    <text evidence="2">The sequence shown here is derived from an EMBL/GenBank/DDBJ whole genome shotgun (WGS) entry which is preliminary data.</text>
</comment>
<feature type="transmembrane region" description="Helical" evidence="1">
    <location>
        <begin position="57"/>
        <end position="78"/>
    </location>
</feature>
<keyword evidence="1" id="KW-0812">Transmembrane</keyword>
<sequence length="93" mass="10125">MGVHAKRWSMRLNGCPLSLALNLLEAPIHFIHVVFVILAHPAVIVMVWGLSVPDASVVSSGLCHLPWLFAAFVIRAAIAPRLPHVSLAETRKS</sequence>
<dbReference type="InParanoid" id="A0A1Y2EDM5"/>
<dbReference type="Proteomes" id="UP000193689">
    <property type="component" value="Unassembled WGS sequence"/>
</dbReference>
<dbReference type="GeneID" id="63775555"/>
<evidence type="ECO:0000313" key="2">
    <source>
        <dbReference type="EMBL" id="ORY69678.1"/>
    </source>
</evidence>
<evidence type="ECO:0000313" key="3">
    <source>
        <dbReference type="Proteomes" id="UP000193689"/>
    </source>
</evidence>
<name>A0A1Y2EDM5_9PEZI</name>